<evidence type="ECO:0000313" key="11">
    <source>
        <dbReference type="Proteomes" id="UP000741360"/>
    </source>
</evidence>
<feature type="transmembrane region" description="Helical" evidence="9">
    <location>
        <begin position="135"/>
        <end position="159"/>
    </location>
</feature>
<organism evidence="10 11">
    <name type="scientific">Tectimicrobiota bacterium</name>
    <dbReference type="NCBI Taxonomy" id="2528274"/>
    <lineage>
        <taxon>Bacteria</taxon>
        <taxon>Pseudomonadati</taxon>
        <taxon>Nitrospinota/Tectimicrobiota group</taxon>
        <taxon>Candidatus Tectimicrobiota</taxon>
    </lineage>
</organism>
<feature type="transmembrane region" description="Helical" evidence="9">
    <location>
        <begin position="254"/>
        <end position="277"/>
    </location>
</feature>
<dbReference type="GO" id="GO:0022857">
    <property type="term" value="F:transmembrane transporter activity"/>
    <property type="evidence" value="ECO:0007669"/>
    <property type="project" value="InterPro"/>
</dbReference>
<dbReference type="CDD" id="cd06582">
    <property type="entry name" value="TM_PBP1_LivH_like"/>
    <property type="match status" value="1"/>
</dbReference>
<feature type="transmembrane region" description="Helical" evidence="9">
    <location>
        <begin position="35"/>
        <end position="54"/>
    </location>
</feature>
<evidence type="ECO:0000256" key="6">
    <source>
        <dbReference type="ARBA" id="ARBA00022989"/>
    </source>
</evidence>
<proteinExistence type="inferred from homology"/>
<keyword evidence="4 9" id="KW-0812">Transmembrane</keyword>
<dbReference type="Pfam" id="PF02653">
    <property type="entry name" value="BPD_transp_2"/>
    <property type="match status" value="1"/>
</dbReference>
<feature type="transmembrane region" description="Helical" evidence="9">
    <location>
        <begin position="219"/>
        <end position="247"/>
    </location>
</feature>
<evidence type="ECO:0000256" key="8">
    <source>
        <dbReference type="ARBA" id="ARBA00037998"/>
    </source>
</evidence>
<comment type="subcellular location">
    <subcellularLocation>
        <location evidence="1">Cell membrane</location>
        <topology evidence="1">Multi-pass membrane protein</topology>
    </subcellularLocation>
</comment>
<evidence type="ECO:0000256" key="1">
    <source>
        <dbReference type="ARBA" id="ARBA00004651"/>
    </source>
</evidence>
<evidence type="ECO:0000256" key="5">
    <source>
        <dbReference type="ARBA" id="ARBA00022970"/>
    </source>
</evidence>
<evidence type="ECO:0000256" key="3">
    <source>
        <dbReference type="ARBA" id="ARBA00022475"/>
    </source>
</evidence>
<evidence type="ECO:0000256" key="7">
    <source>
        <dbReference type="ARBA" id="ARBA00023136"/>
    </source>
</evidence>
<evidence type="ECO:0000256" key="2">
    <source>
        <dbReference type="ARBA" id="ARBA00022448"/>
    </source>
</evidence>
<keyword evidence="7 9" id="KW-0472">Membrane</keyword>
<reference evidence="10" key="1">
    <citation type="submission" date="2020-07" db="EMBL/GenBank/DDBJ databases">
        <title>Huge and variable diversity of episymbiotic CPR bacteria and DPANN archaea in groundwater ecosystems.</title>
        <authorList>
            <person name="He C.Y."/>
            <person name="Keren R."/>
            <person name="Whittaker M."/>
            <person name="Farag I.F."/>
            <person name="Doudna J."/>
            <person name="Cate J.H.D."/>
            <person name="Banfield J.F."/>
        </authorList>
    </citation>
    <scope>NUCLEOTIDE SEQUENCE</scope>
    <source>
        <strain evidence="10">NC_groundwater_717_Ag_S-0.2um_59_8</strain>
    </source>
</reference>
<feature type="transmembrane region" description="Helical" evidence="9">
    <location>
        <begin position="94"/>
        <end position="115"/>
    </location>
</feature>
<keyword evidence="5" id="KW-0029">Amino-acid transport</keyword>
<keyword evidence="3" id="KW-1003">Cell membrane</keyword>
<sequence>MVILQFLVNGIVGGTIYALMALGFAIVYNTSKIFHVAHGAVYTLAGYVLFLIGAKLGLPFIPAALVTVVLVAFFGGLIELVVYRPLRRRGAGLATYMISSLGLFIFLQNLVAAVFGTETLVIRQGPLEAYDLGVVTLTSLHVVALAVSLAVFAGLQLFFRRSRLGKEMRALANNTELAVTVGIHVDRLYLYILALGSGLAALASVFVSLDVGVRPDTGFAIVLVAAVSVIVGGVGYLPGAAIGAFILGLVQNLAVIEISAAWQNTIAFAILVLFLLFRPQGIFGKKLAVRGA</sequence>
<dbReference type="GO" id="GO:0005886">
    <property type="term" value="C:plasma membrane"/>
    <property type="evidence" value="ECO:0007669"/>
    <property type="project" value="UniProtKB-SubCell"/>
</dbReference>
<dbReference type="InterPro" id="IPR052157">
    <property type="entry name" value="BCAA_transport_permease"/>
</dbReference>
<evidence type="ECO:0000313" key="10">
    <source>
        <dbReference type="EMBL" id="MBI3014763.1"/>
    </source>
</evidence>
<feature type="transmembrane region" description="Helical" evidence="9">
    <location>
        <begin position="60"/>
        <end position="82"/>
    </location>
</feature>
<comment type="caution">
    <text evidence="10">The sequence shown here is derived from an EMBL/GenBank/DDBJ whole genome shotgun (WGS) entry which is preliminary data.</text>
</comment>
<dbReference type="InterPro" id="IPR001851">
    <property type="entry name" value="ABC_transp_permease"/>
</dbReference>
<comment type="similarity">
    <text evidence="8">Belongs to the binding-protein-dependent transport system permease family. LivHM subfamily.</text>
</comment>
<dbReference type="GO" id="GO:0006865">
    <property type="term" value="P:amino acid transport"/>
    <property type="evidence" value="ECO:0007669"/>
    <property type="project" value="UniProtKB-KW"/>
</dbReference>
<dbReference type="PANTHER" id="PTHR11795">
    <property type="entry name" value="BRANCHED-CHAIN AMINO ACID TRANSPORT SYSTEM PERMEASE PROTEIN LIVH"/>
    <property type="match status" value="1"/>
</dbReference>
<keyword evidence="2" id="KW-0813">Transport</keyword>
<dbReference type="EMBL" id="JACPSX010000124">
    <property type="protein sequence ID" value="MBI3014763.1"/>
    <property type="molecule type" value="Genomic_DNA"/>
</dbReference>
<dbReference type="AlphaFoldDB" id="A0A932GPK6"/>
<gene>
    <name evidence="10" type="ORF">HYY65_06840</name>
</gene>
<dbReference type="PANTHER" id="PTHR11795:SF452">
    <property type="entry name" value="ABC TRANSPORTER PERMEASE PROTEIN"/>
    <property type="match status" value="1"/>
</dbReference>
<evidence type="ECO:0000256" key="9">
    <source>
        <dbReference type="SAM" id="Phobius"/>
    </source>
</evidence>
<feature type="transmembrane region" description="Helical" evidence="9">
    <location>
        <begin position="6"/>
        <end position="28"/>
    </location>
</feature>
<name>A0A932GPK6_UNCTE</name>
<evidence type="ECO:0000256" key="4">
    <source>
        <dbReference type="ARBA" id="ARBA00022692"/>
    </source>
</evidence>
<feature type="transmembrane region" description="Helical" evidence="9">
    <location>
        <begin position="188"/>
        <end position="207"/>
    </location>
</feature>
<keyword evidence="6 9" id="KW-1133">Transmembrane helix</keyword>
<accession>A0A932GPK6</accession>
<protein>
    <submittedName>
        <fullName evidence="10">Branched-chain amino acid ABC transporter permease</fullName>
    </submittedName>
</protein>
<dbReference type="Proteomes" id="UP000741360">
    <property type="component" value="Unassembled WGS sequence"/>
</dbReference>